<name>A0A6A6ESN9_9PEZI</name>
<gene>
    <name evidence="2" type="ORF">K469DRAFT_190142</name>
</gene>
<reference evidence="2" key="1">
    <citation type="journal article" date="2020" name="Stud. Mycol.">
        <title>101 Dothideomycetes genomes: a test case for predicting lifestyles and emergence of pathogens.</title>
        <authorList>
            <person name="Haridas S."/>
            <person name="Albert R."/>
            <person name="Binder M."/>
            <person name="Bloem J."/>
            <person name="Labutti K."/>
            <person name="Salamov A."/>
            <person name="Andreopoulos B."/>
            <person name="Baker S."/>
            <person name="Barry K."/>
            <person name="Bills G."/>
            <person name="Bluhm B."/>
            <person name="Cannon C."/>
            <person name="Castanera R."/>
            <person name="Culley D."/>
            <person name="Daum C."/>
            <person name="Ezra D."/>
            <person name="Gonzalez J."/>
            <person name="Henrissat B."/>
            <person name="Kuo A."/>
            <person name="Liang C."/>
            <person name="Lipzen A."/>
            <person name="Lutzoni F."/>
            <person name="Magnuson J."/>
            <person name="Mondo S."/>
            <person name="Nolan M."/>
            <person name="Ohm R."/>
            <person name="Pangilinan J."/>
            <person name="Park H.-J."/>
            <person name="Ramirez L."/>
            <person name="Alfaro M."/>
            <person name="Sun H."/>
            <person name="Tritt A."/>
            <person name="Yoshinaga Y."/>
            <person name="Zwiers L.-H."/>
            <person name="Turgeon B."/>
            <person name="Goodwin S."/>
            <person name="Spatafora J."/>
            <person name="Crous P."/>
            <person name="Grigoriev I."/>
        </authorList>
    </citation>
    <scope>NUCLEOTIDE SEQUENCE</scope>
    <source>
        <strain evidence="2">CBS 207.26</strain>
    </source>
</reference>
<keyword evidence="1" id="KW-0472">Membrane</keyword>
<protein>
    <submittedName>
        <fullName evidence="2">Uncharacterized protein</fullName>
    </submittedName>
</protein>
<keyword evidence="3" id="KW-1185">Reference proteome</keyword>
<organism evidence="2 3">
    <name type="scientific">Zopfia rhizophila CBS 207.26</name>
    <dbReference type="NCBI Taxonomy" id="1314779"/>
    <lineage>
        <taxon>Eukaryota</taxon>
        <taxon>Fungi</taxon>
        <taxon>Dikarya</taxon>
        <taxon>Ascomycota</taxon>
        <taxon>Pezizomycotina</taxon>
        <taxon>Dothideomycetes</taxon>
        <taxon>Dothideomycetes incertae sedis</taxon>
        <taxon>Zopfiaceae</taxon>
        <taxon>Zopfia</taxon>
    </lineage>
</organism>
<keyword evidence="1" id="KW-0812">Transmembrane</keyword>
<dbReference type="EMBL" id="ML994612">
    <property type="protein sequence ID" value="KAF2194043.1"/>
    <property type="molecule type" value="Genomic_DNA"/>
</dbReference>
<feature type="transmembrane region" description="Helical" evidence="1">
    <location>
        <begin position="170"/>
        <end position="190"/>
    </location>
</feature>
<dbReference type="Proteomes" id="UP000800200">
    <property type="component" value="Unassembled WGS sequence"/>
</dbReference>
<accession>A0A6A6ESN9</accession>
<evidence type="ECO:0000313" key="3">
    <source>
        <dbReference type="Proteomes" id="UP000800200"/>
    </source>
</evidence>
<evidence type="ECO:0000256" key="1">
    <source>
        <dbReference type="SAM" id="Phobius"/>
    </source>
</evidence>
<sequence>MEWPWRWLKLHKSNCTSSITMSSIESFFKPPKDSTSEESAERTLPVVEDLTLQEDIGGGYSTVIGGNLPDVPSETRIASLLPFTDRNPVIKELVDADKKTRRLCQQGAGHEHLPLTAKWPFRAFHRHETRTWHRSCYGRAQFVIIDPNEEDKEKSAGAFVGGCQDWGRMNWFWCFVFFFFFFCFCGGGLTKEWMVTKGNKYSGHGYWTVDQLKRARPA</sequence>
<keyword evidence="1" id="KW-1133">Transmembrane helix</keyword>
<proteinExistence type="predicted"/>
<dbReference type="AlphaFoldDB" id="A0A6A6ESN9"/>
<evidence type="ECO:0000313" key="2">
    <source>
        <dbReference type="EMBL" id="KAF2194043.1"/>
    </source>
</evidence>